<accession>A0ACC1RX18</accession>
<dbReference type="Proteomes" id="UP001148629">
    <property type="component" value="Unassembled WGS sequence"/>
</dbReference>
<comment type="caution">
    <text evidence="1">The sequence shown here is derived from an EMBL/GenBank/DDBJ whole genome shotgun (WGS) entry which is preliminary data.</text>
</comment>
<protein>
    <submittedName>
        <fullName evidence="1">Uncharacterized protein</fullName>
    </submittedName>
</protein>
<name>A0ACC1RX18_9HYPO</name>
<dbReference type="EMBL" id="JANRMS010001552">
    <property type="protein sequence ID" value="KAJ3527492.1"/>
    <property type="molecule type" value="Genomic_DNA"/>
</dbReference>
<organism evidence="1 2">
    <name type="scientific">Fusarium decemcellulare</name>
    <dbReference type="NCBI Taxonomy" id="57161"/>
    <lineage>
        <taxon>Eukaryota</taxon>
        <taxon>Fungi</taxon>
        <taxon>Dikarya</taxon>
        <taxon>Ascomycota</taxon>
        <taxon>Pezizomycotina</taxon>
        <taxon>Sordariomycetes</taxon>
        <taxon>Hypocreomycetidae</taxon>
        <taxon>Hypocreales</taxon>
        <taxon>Nectriaceae</taxon>
        <taxon>Fusarium</taxon>
        <taxon>Fusarium decemcellulare species complex</taxon>
    </lineage>
</organism>
<keyword evidence="2" id="KW-1185">Reference proteome</keyword>
<evidence type="ECO:0000313" key="1">
    <source>
        <dbReference type="EMBL" id="KAJ3527492.1"/>
    </source>
</evidence>
<reference evidence="1" key="1">
    <citation type="submission" date="2022-08" db="EMBL/GenBank/DDBJ databases">
        <title>Genome Sequence of Fusarium decemcellulare.</title>
        <authorList>
            <person name="Buettner E."/>
        </authorList>
    </citation>
    <scope>NUCLEOTIDE SEQUENCE</scope>
    <source>
        <strain evidence="1">Babe19</strain>
    </source>
</reference>
<sequence>MPSISIVVQPPTRAQASTLLYPYLIAQLTSRRSYAGCYFFAMAVLLAQNGMVVESLAGETTVTGVDFQASGSRTSVCFPFTNLWIVHEGTYTIRVDVYRVLPGDEQTTTYEGQAESSLITVVRDEVSTGRPSSNERSAIRSLRSAGVSIPSAPS</sequence>
<gene>
    <name evidence="1" type="ORF">NM208_g10676</name>
</gene>
<proteinExistence type="predicted"/>
<evidence type="ECO:0000313" key="2">
    <source>
        <dbReference type="Proteomes" id="UP001148629"/>
    </source>
</evidence>